<gene>
    <name evidence="1" type="ORF">H0A36_15345</name>
</gene>
<reference evidence="1 2" key="1">
    <citation type="submission" date="2020-07" db="EMBL/GenBank/DDBJ databases">
        <title>Endozoicomonas sp. nov., isolated from sediment.</title>
        <authorList>
            <person name="Gu T."/>
        </authorList>
    </citation>
    <scope>NUCLEOTIDE SEQUENCE [LARGE SCALE GENOMIC DNA]</scope>
    <source>
        <strain evidence="1 2">SM1973</strain>
    </source>
</reference>
<dbReference type="Proteomes" id="UP000569732">
    <property type="component" value="Unassembled WGS sequence"/>
</dbReference>
<dbReference type="RefSeq" id="WP_180569412.1">
    <property type="nucleotide sequence ID" value="NZ_JACCKB010000024.1"/>
</dbReference>
<dbReference type="EMBL" id="JACCKB010000024">
    <property type="protein sequence ID" value="NYZ67391.1"/>
    <property type="molecule type" value="Genomic_DNA"/>
</dbReference>
<name>A0A853IBX6_9GAMM</name>
<evidence type="ECO:0000313" key="1">
    <source>
        <dbReference type="EMBL" id="NYZ67391.1"/>
    </source>
</evidence>
<dbReference type="AlphaFoldDB" id="A0A853IBX6"/>
<organism evidence="1 2">
    <name type="scientific">Spartinivicinus marinus</name>
    <dbReference type="NCBI Taxonomy" id="2994442"/>
    <lineage>
        <taxon>Bacteria</taxon>
        <taxon>Pseudomonadati</taxon>
        <taxon>Pseudomonadota</taxon>
        <taxon>Gammaproteobacteria</taxon>
        <taxon>Oceanospirillales</taxon>
        <taxon>Zooshikellaceae</taxon>
        <taxon>Spartinivicinus</taxon>
    </lineage>
</organism>
<accession>A0A853IBX6</accession>
<proteinExistence type="predicted"/>
<comment type="caution">
    <text evidence="1">The sequence shown here is derived from an EMBL/GenBank/DDBJ whole genome shotgun (WGS) entry which is preliminary data.</text>
</comment>
<evidence type="ECO:0000313" key="2">
    <source>
        <dbReference type="Proteomes" id="UP000569732"/>
    </source>
</evidence>
<protein>
    <submittedName>
        <fullName evidence="1">Uncharacterized protein</fullName>
    </submittedName>
</protein>
<keyword evidence="2" id="KW-1185">Reference proteome</keyword>
<sequence length="50" mass="5767">MKKMCTPYLAVYLQNRLAKPLKLSNGIKVFRLLPWASTDEINQTLDELSN</sequence>